<evidence type="ECO:0000256" key="3">
    <source>
        <dbReference type="RuleBase" id="RU361153"/>
    </source>
</evidence>
<keyword evidence="6" id="KW-1185">Reference proteome</keyword>
<feature type="domain" description="Glycoside hydrolase family 5" evidence="4">
    <location>
        <begin position="2"/>
        <end position="49"/>
    </location>
</feature>
<evidence type="ECO:0000313" key="5">
    <source>
        <dbReference type="EMBL" id="QTE02107.1"/>
    </source>
</evidence>
<dbReference type="InterPro" id="IPR001547">
    <property type="entry name" value="Glyco_hydro_5"/>
</dbReference>
<dbReference type="InterPro" id="IPR017853">
    <property type="entry name" value="GH"/>
</dbReference>
<evidence type="ECO:0000256" key="1">
    <source>
        <dbReference type="ARBA" id="ARBA00022801"/>
    </source>
</evidence>
<organism evidence="5 6">
    <name type="scientific">Streptomyces cyanogenus</name>
    <dbReference type="NCBI Taxonomy" id="80860"/>
    <lineage>
        <taxon>Bacteria</taxon>
        <taxon>Bacillati</taxon>
        <taxon>Actinomycetota</taxon>
        <taxon>Actinomycetes</taxon>
        <taxon>Kitasatosporales</taxon>
        <taxon>Streptomycetaceae</taxon>
        <taxon>Streptomyces</taxon>
    </lineage>
</organism>
<keyword evidence="2 3" id="KW-0326">Glycosidase</keyword>
<dbReference type="Proteomes" id="UP000663908">
    <property type="component" value="Chromosome"/>
</dbReference>
<dbReference type="SUPFAM" id="SSF51445">
    <property type="entry name" value="(Trans)glycosidases"/>
    <property type="match status" value="1"/>
</dbReference>
<sequence length="73" mass="7545">MQDLVDGIRATGAKNVIMAGGPAYSNDVGQWAAYRPTDPAGNLAAAYHVCNFNTCSSESCRNSTLAPVAAQSP</sequence>
<name>A0ABX7U358_STRCY</name>
<evidence type="ECO:0000259" key="4">
    <source>
        <dbReference type="Pfam" id="PF00150"/>
    </source>
</evidence>
<proteinExistence type="inferred from homology"/>
<comment type="similarity">
    <text evidence="3">Belongs to the glycosyl hydrolase 5 (cellulase A) family.</text>
</comment>
<reference evidence="5 6" key="1">
    <citation type="submission" date="2021-03" db="EMBL/GenBank/DDBJ databases">
        <title>Complete genome sequence of Streptomyces cyanogenus S136, producer of anticancer angucycline landomycin A.</title>
        <authorList>
            <person name="Hrab P."/>
            <person name="Ruckert C."/>
            <person name="Busche T."/>
            <person name="Ostash I."/>
            <person name="Kalinowski J."/>
            <person name="Fedorenko V."/>
            <person name="Yushchuk O."/>
            <person name="Ostash B."/>
        </authorList>
    </citation>
    <scope>NUCLEOTIDE SEQUENCE [LARGE SCALE GENOMIC DNA]</scope>
    <source>
        <strain evidence="5 6">S136</strain>
    </source>
</reference>
<evidence type="ECO:0000256" key="2">
    <source>
        <dbReference type="ARBA" id="ARBA00023295"/>
    </source>
</evidence>
<gene>
    <name evidence="5" type="ORF">S1361_32545</name>
</gene>
<dbReference type="Gene3D" id="3.20.20.80">
    <property type="entry name" value="Glycosidases"/>
    <property type="match status" value="1"/>
</dbReference>
<protein>
    <recommendedName>
        <fullName evidence="4">Glycoside hydrolase family 5 domain-containing protein</fullName>
    </recommendedName>
</protein>
<evidence type="ECO:0000313" key="6">
    <source>
        <dbReference type="Proteomes" id="UP000663908"/>
    </source>
</evidence>
<keyword evidence="1 3" id="KW-0378">Hydrolase</keyword>
<dbReference type="EMBL" id="CP071839">
    <property type="protein sequence ID" value="QTE02107.1"/>
    <property type="molecule type" value="Genomic_DNA"/>
</dbReference>
<dbReference type="Pfam" id="PF00150">
    <property type="entry name" value="Cellulase"/>
    <property type="match status" value="1"/>
</dbReference>
<accession>A0ABX7U358</accession>